<evidence type="ECO:0000313" key="3">
    <source>
        <dbReference type="Proteomes" id="UP000770661"/>
    </source>
</evidence>
<feature type="region of interest" description="Disordered" evidence="1">
    <location>
        <begin position="120"/>
        <end position="140"/>
    </location>
</feature>
<keyword evidence="3" id="KW-1185">Reference proteome</keyword>
<accession>A0A8J4Y406</accession>
<protein>
    <submittedName>
        <fullName evidence="2">Uncharacterized protein</fullName>
    </submittedName>
</protein>
<name>A0A8J4Y406_CHIOP</name>
<evidence type="ECO:0000313" key="2">
    <source>
        <dbReference type="EMBL" id="KAG0716366.1"/>
    </source>
</evidence>
<evidence type="ECO:0000256" key="1">
    <source>
        <dbReference type="SAM" id="MobiDB-lite"/>
    </source>
</evidence>
<sequence>MCDLLNLSTSDVLKLSMVDVLKFSMVDVPMCITSATNKAKLSVCQLTTNKSRDFAGCKVSLPWWCCCWLVVGLQGLCTTNLAPMTSSNSSFIMNNLNNNNNLNTTNNPFATASLPPSSFTGVNPFSSPSPPNPFQAQQAPKPSMNQLRTTGIGGIGLPGVPPPAAPPPGPWGPTPALPAEENPFIEFFIKVIHGETKIDLGAFASPCHCNPKRYDGAMVLVMSPLYWLCLVQGFPV</sequence>
<dbReference type="Proteomes" id="UP000770661">
    <property type="component" value="Unassembled WGS sequence"/>
</dbReference>
<reference evidence="2" key="1">
    <citation type="submission" date="2020-07" db="EMBL/GenBank/DDBJ databases">
        <title>The High-quality genome of the commercially important snow crab, Chionoecetes opilio.</title>
        <authorList>
            <person name="Jeong J.-H."/>
            <person name="Ryu S."/>
        </authorList>
    </citation>
    <scope>NUCLEOTIDE SEQUENCE</scope>
    <source>
        <strain evidence="2">MADBK_172401_WGS</strain>
        <tissue evidence="2">Digestive gland</tissue>
    </source>
</reference>
<dbReference type="AlphaFoldDB" id="A0A8J4Y406"/>
<gene>
    <name evidence="2" type="ORF">GWK47_001057</name>
</gene>
<proteinExistence type="predicted"/>
<dbReference type="EMBL" id="JACEEZ010018928">
    <property type="protein sequence ID" value="KAG0716366.1"/>
    <property type="molecule type" value="Genomic_DNA"/>
</dbReference>
<comment type="caution">
    <text evidence="2">The sequence shown here is derived from an EMBL/GenBank/DDBJ whole genome shotgun (WGS) entry which is preliminary data.</text>
</comment>
<organism evidence="2 3">
    <name type="scientific">Chionoecetes opilio</name>
    <name type="common">Atlantic snow crab</name>
    <name type="synonym">Cancer opilio</name>
    <dbReference type="NCBI Taxonomy" id="41210"/>
    <lineage>
        <taxon>Eukaryota</taxon>
        <taxon>Metazoa</taxon>
        <taxon>Ecdysozoa</taxon>
        <taxon>Arthropoda</taxon>
        <taxon>Crustacea</taxon>
        <taxon>Multicrustacea</taxon>
        <taxon>Malacostraca</taxon>
        <taxon>Eumalacostraca</taxon>
        <taxon>Eucarida</taxon>
        <taxon>Decapoda</taxon>
        <taxon>Pleocyemata</taxon>
        <taxon>Brachyura</taxon>
        <taxon>Eubrachyura</taxon>
        <taxon>Majoidea</taxon>
        <taxon>Majidae</taxon>
        <taxon>Chionoecetes</taxon>
    </lineage>
</organism>